<gene>
    <name evidence="6" type="ORF">QVD17_04073</name>
</gene>
<dbReference type="PANTHER" id="PTHR11265:SF0">
    <property type="entry name" value="12S RRNA N4-METHYLCYTIDINE METHYLTRANSFERASE"/>
    <property type="match status" value="1"/>
</dbReference>
<dbReference type="GO" id="GO:0071424">
    <property type="term" value="F:rRNA (cytosine-N4-)-methyltransferase activity"/>
    <property type="evidence" value="ECO:0007669"/>
    <property type="project" value="TreeGrafter"/>
</dbReference>
<comment type="similarity">
    <text evidence="1">Belongs to the methyltransferase superfamily. RsmH family.</text>
</comment>
<proteinExistence type="inferred from homology"/>
<dbReference type="Pfam" id="PF01795">
    <property type="entry name" value="Methyltransf_5"/>
    <property type="match status" value="1"/>
</dbReference>
<dbReference type="Gene3D" id="1.10.150.170">
    <property type="entry name" value="Putative methyltransferase TM0872, insert domain"/>
    <property type="match status" value="1"/>
</dbReference>
<evidence type="ECO:0000313" key="6">
    <source>
        <dbReference type="EMBL" id="KAK1438267.1"/>
    </source>
</evidence>
<dbReference type="NCBIfam" id="TIGR00006">
    <property type="entry name" value="16S rRNA (cytosine(1402)-N(4))-methyltransferase RsmH"/>
    <property type="match status" value="1"/>
</dbReference>
<name>A0AAD8LGY2_TARER</name>
<keyword evidence="2" id="KW-0489">Methyltransferase</keyword>
<comment type="caution">
    <text evidence="6">The sequence shown here is derived from an EMBL/GenBank/DDBJ whole genome shotgun (WGS) entry which is preliminary data.</text>
</comment>
<dbReference type="GO" id="GO:0070475">
    <property type="term" value="P:rRNA base methylation"/>
    <property type="evidence" value="ECO:0007669"/>
    <property type="project" value="TreeGrafter"/>
</dbReference>
<evidence type="ECO:0000256" key="5">
    <source>
        <dbReference type="SAM" id="MobiDB-lite"/>
    </source>
</evidence>
<dbReference type="Proteomes" id="UP001229421">
    <property type="component" value="Unassembled WGS sequence"/>
</dbReference>
<dbReference type="InterPro" id="IPR023397">
    <property type="entry name" value="SAM-dep_MeTrfase_MraW_recog"/>
</dbReference>
<feature type="region of interest" description="Disordered" evidence="5">
    <location>
        <begin position="52"/>
        <end position="81"/>
    </location>
</feature>
<dbReference type="PANTHER" id="PTHR11265">
    <property type="entry name" value="S-ADENOSYL-METHYLTRANSFERASE MRAW"/>
    <property type="match status" value="1"/>
</dbReference>
<evidence type="ECO:0000256" key="1">
    <source>
        <dbReference type="ARBA" id="ARBA00010396"/>
    </source>
</evidence>
<keyword evidence="4" id="KW-0949">S-adenosyl-L-methionine</keyword>
<evidence type="ECO:0000256" key="4">
    <source>
        <dbReference type="ARBA" id="ARBA00022691"/>
    </source>
</evidence>
<sequence length="441" mass="49212">MSSHATTAATVVKQLLYHHRSFTLTSLHFNRRRISSSLLAVSSYSTTLSSSTRNTKKLNRKDNSVSSSISNNRRALTDSVVKRRTRSDKKFDEDSFRQFGDTGTHIPVMLGEVLQVFYSRKVHTFVDCTLGAAGHSSAILQTHPEIQTYIGLDCDPVAHEKAKAKIDLIQTATNSHDSTSNLKAHTFLRNFKNIRSTVSEVDEKLLISGVEGILMDLGMSSMQVNNANRGFSVLCDGPLDMRMDPQASLTAEDILNSWPEAEIGKILRDYGEENNWRALQKRIVKARLSGGLHTTGDLVDLIRSCSSGGKGGRQGWIKTATRVFQALRIAVNDELKTLESSLYDCYRCLAPGGRLAVISFHSLEDRIVKQTFLNIINTNVSDENNKNVSSENYDEKETWVKQMIHGVGGTILTKRPVTPSEDEEKLNVRCRSAKLRVIQRH</sequence>
<dbReference type="SUPFAM" id="SSF53335">
    <property type="entry name" value="S-adenosyl-L-methionine-dependent methyltransferases"/>
    <property type="match status" value="1"/>
</dbReference>
<reference evidence="6" key="1">
    <citation type="journal article" date="2023" name="bioRxiv">
        <title>Improved chromosome-level genome assembly for marigold (Tagetes erecta).</title>
        <authorList>
            <person name="Jiang F."/>
            <person name="Yuan L."/>
            <person name="Wang S."/>
            <person name="Wang H."/>
            <person name="Xu D."/>
            <person name="Wang A."/>
            <person name="Fan W."/>
        </authorList>
    </citation>
    <scope>NUCLEOTIDE SEQUENCE</scope>
    <source>
        <strain evidence="6">WSJ</strain>
        <tissue evidence="6">Leaf</tissue>
    </source>
</reference>
<dbReference type="HAMAP" id="MF_01007">
    <property type="entry name" value="16SrRNA_methyltr_H"/>
    <property type="match status" value="1"/>
</dbReference>
<evidence type="ECO:0000313" key="7">
    <source>
        <dbReference type="Proteomes" id="UP001229421"/>
    </source>
</evidence>
<accession>A0AAD8LGY2</accession>
<dbReference type="SUPFAM" id="SSF81799">
    <property type="entry name" value="Putative methyltransferase TM0872, insert domain"/>
    <property type="match status" value="1"/>
</dbReference>
<dbReference type="AlphaFoldDB" id="A0AAD8LGY2"/>
<keyword evidence="7" id="KW-1185">Reference proteome</keyword>
<evidence type="ECO:0000256" key="2">
    <source>
        <dbReference type="ARBA" id="ARBA00022603"/>
    </source>
</evidence>
<dbReference type="Gene3D" id="3.40.50.150">
    <property type="entry name" value="Vaccinia Virus protein VP39"/>
    <property type="match status" value="1"/>
</dbReference>
<protein>
    <submittedName>
        <fullName evidence="6">Uncharacterized protein</fullName>
    </submittedName>
</protein>
<organism evidence="6 7">
    <name type="scientific">Tagetes erecta</name>
    <name type="common">African marigold</name>
    <dbReference type="NCBI Taxonomy" id="13708"/>
    <lineage>
        <taxon>Eukaryota</taxon>
        <taxon>Viridiplantae</taxon>
        <taxon>Streptophyta</taxon>
        <taxon>Embryophyta</taxon>
        <taxon>Tracheophyta</taxon>
        <taxon>Spermatophyta</taxon>
        <taxon>Magnoliopsida</taxon>
        <taxon>eudicotyledons</taxon>
        <taxon>Gunneridae</taxon>
        <taxon>Pentapetalae</taxon>
        <taxon>asterids</taxon>
        <taxon>campanulids</taxon>
        <taxon>Asterales</taxon>
        <taxon>Asteraceae</taxon>
        <taxon>Asteroideae</taxon>
        <taxon>Heliantheae alliance</taxon>
        <taxon>Tageteae</taxon>
        <taxon>Tagetes</taxon>
    </lineage>
</organism>
<dbReference type="InterPro" id="IPR002903">
    <property type="entry name" value="RsmH"/>
</dbReference>
<dbReference type="FunFam" id="1.10.150.170:FF:000004">
    <property type="entry name" value="Ribosomal RNA small subunit methyltransferase H"/>
    <property type="match status" value="1"/>
</dbReference>
<dbReference type="EMBL" id="JAUHHV010000001">
    <property type="protein sequence ID" value="KAK1438267.1"/>
    <property type="molecule type" value="Genomic_DNA"/>
</dbReference>
<keyword evidence="3" id="KW-0808">Transferase</keyword>
<evidence type="ECO:0000256" key="3">
    <source>
        <dbReference type="ARBA" id="ARBA00022679"/>
    </source>
</evidence>
<dbReference type="InterPro" id="IPR029063">
    <property type="entry name" value="SAM-dependent_MTases_sf"/>
</dbReference>